<dbReference type="InterPro" id="IPR013149">
    <property type="entry name" value="ADH-like_C"/>
</dbReference>
<evidence type="ECO:0000256" key="1">
    <source>
        <dbReference type="ARBA" id="ARBA00008072"/>
    </source>
</evidence>
<dbReference type="Pfam" id="PF00107">
    <property type="entry name" value="ADH_zinc_N"/>
    <property type="match status" value="1"/>
</dbReference>
<evidence type="ECO:0000259" key="3">
    <source>
        <dbReference type="SMART" id="SM00829"/>
    </source>
</evidence>
<dbReference type="Gene3D" id="3.90.180.10">
    <property type="entry name" value="Medium-chain alcohol dehydrogenases, catalytic domain"/>
    <property type="match status" value="1"/>
</dbReference>
<dbReference type="AlphaFoldDB" id="A0A1L7WME3"/>
<evidence type="ECO:0000256" key="2">
    <source>
        <dbReference type="ARBA" id="ARBA00023002"/>
    </source>
</evidence>
<gene>
    <name evidence="4" type="ORF">PAC_03817</name>
</gene>
<evidence type="ECO:0000313" key="4">
    <source>
        <dbReference type="EMBL" id="CZR53935.1"/>
    </source>
</evidence>
<keyword evidence="5" id="KW-1185">Reference proteome</keyword>
<dbReference type="InterPro" id="IPR020843">
    <property type="entry name" value="ER"/>
</dbReference>
<dbReference type="Gene3D" id="3.40.50.720">
    <property type="entry name" value="NAD(P)-binding Rossmann-like Domain"/>
    <property type="match status" value="1"/>
</dbReference>
<sequence>MSLPTSHLAAILPAPRQKLEIKTRATPSISLDEVLIKITATAINPIDWKFQDDFPDVLNYLHIIAQIGSDVTNFKIGDLVFFQGIINKIEFSTFQQYCQIPAALVGKTPDNLTDEQVAGGLGIQPPWSRGGEGAGKGKALLVIGGSSSVGQYAVQMARISGFERVVTNSSPAHFDALKGLGATHILDRSTATPEEYVKAVGGLEAILVLDAILIHSTRILEIDILQLLKGGDVVTLLPIYEEAIKVPNPDPEREVRTKRITGLGSLPGLRHLSEPLVKVMGGEDGWLAKGLLQPNKVEVVDGGLGGLERALERNKKGLSGVKVVIRPQD</sequence>
<proteinExistence type="inferred from homology"/>
<dbReference type="GO" id="GO:0016651">
    <property type="term" value="F:oxidoreductase activity, acting on NAD(P)H"/>
    <property type="evidence" value="ECO:0007669"/>
    <property type="project" value="InterPro"/>
</dbReference>
<protein>
    <submittedName>
        <fullName evidence="4">Related to NADPH:quinone reductase and related Zn-dependent oxidoreductases</fullName>
    </submittedName>
</protein>
<dbReference type="STRING" id="576137.A0A1L7WME3"/>
<dbReference type="InterPro" id="IPR047122">
    <property type="entry name" value="Trans-enoyl_RdTase-like"/>
</dbReference>
<dbReference type="InterPro" id="IPR011032">
    <property type="entry name" value="GroES-like_sf"/>
</dbReference>
<dbReference type="InterPro" id="IPR036291">
    <property type="entry name" value="NAD(P)-bd_dom_sf"/>
</dbReference>
<keyword evidence="2" id="KW-0560">Oxidoreductase</keyword>
<dbReference type="PANTHER" id="PTHR45348">
    <property type="entry name" value="HYPOTHETICAL OXIDOREDUCTASE (EUROFUNG)"/>
    <property type="match status" value="1"/>
</dbReference>
<dbReference type="PANTHER" id="PTHR45348:SF2">
    <property type="entry name" value="ZINC-TYPE ALCOHOL DEHYDROGENASE-LIKE PROTEIN C2E1P3.01"/>
    <property type="match status" value="1"/>
</dbReference>
<dbReference type="Proteomes" id="UP000184330">
    <property type="component" value="Unassembled WGS sequence"/>
</dbReference>
<dbReference type="SUPFAM" id="SSF51735">
    <property type="entry name" value="NAD(P)-binding Rossmann-fold domains"/>
    <property type="match status" value="1"/>
</dbReference>
<accession>A0A1L7WME3</accession>
<dbReference type="SUPFAM" id="SSF50129">
    <property type="entry name" value="GroES-like"/>
    <property type="match status" value="1"/>
</dbReference>
<feature type="domain" description="Enoyl reductase (ER)" evidence="3">
    <location>
        <begin position="14"/>
        <end position="277"/>
    </location>
</feature>
<name>A0A1L7WME3_9HELO</name>
<dbReference type="EMBL" id="FJOG01000004">
    <property type="protein sequence ID" value="CZR53935.1"/>
    <property type="molecule type" value="Genomic_DNA"/>
</dbReference>
<reference evidence="4 5" key="1">
    <citation type="submission" date="2016-03" db="EMBL/GenBank/DDBJ databases">
        <authorList>
            <person name="Ploux O."/>
        </authorList>
    </citation>
    <scope>NUCLEOTIDE SEQUENCE [LARGE SCALE GENOMIC DNA]</scope>
    <source>
        <strain evidence="4 5">UAMH 11012</strain>
    </source>
</reference>
<dbReference type="CDD" id="cd08249">
    <property type="entry name" value="enoyl_reductase_like"/>
    <property type="match status" value="1"/>
</dbReference>
<organism evidence="4 5">
    <name type="scientific">Phialocephala subalpina</name>
    <dbReference type="NCBI Taxonomy" id="576137"/>
    <lineage>
        <taxon>Eukaryota</taxon>
        <taxon>Fungi</taxon>
        <taxon>Dikarya</taxon>
        <taxon>Ascomycota</taxon>
        <taxon>Pezizomycotina</taxon>
        <taxon>Leotiomycetes</taxon>
        <taxon>Helotiales</taxon>
        <taxon>Mollisiaceae</taxon>
        <taxon>Phialocephala</taxon>
        <taxon>Phialocephala fortinii species complex</taxon>
    </lineage>
</organism>
<dbReference type="SMART" id="SM00829">
    <property type="entry name" value="PKS_ER"/>
    <property type="match status" value="1"/>
</dbReference>
<dbReference type="Pfam" id="PF08240">
    <property type="entry name" value="ADH_N"/>
    <property type="match status" value="1"/>
</dbReference>
<evidence type="ECO:0000313" key="5">
    <source>
        <dbReference type="Proteomes" id="UP000184330"/>
    </source>
</evidence>
<dbReference type="OrthoDB" id="10257049at2759"/>
<dbReference type="InterPro" id="IPR013154">
    <property type="entry name" value="ADH-like_N"/>
</dbReference>
<comment type="similarity">
    <text evidence="1">Belongs to the zinc-containing alcohol dehydrogenase family.</text>
</comment>